<feature type="transmembrane region" description="Helical" evidence="5">
    <location>
        <begin position="233"/>
        <end position="256"/>
    </location>
</feature>
<dbReference type="Proteomes" id="UP000179807">
    <property type="component" value="Unassembled WGS sequence"/>
</dbReference>
<dbReference type="VEuPathDB" id="TrichDB:TRFO_12952"/>
<evidence type="ECO:0000256" key="3">
    <source>
        <dbReference type="ARBA" id="ARBA00022989"/>
    </source>
</evidence>
<feature type="transmembrane region" description="Helical" evidence="5">
    <location>
        <begin position="88"/>
        <end position="110"/>
    </location>
</feature>
<protein>
    <submittedName>
        <fullName evidence="6">PQ loop repeat family protein</fullName>
    </submittedName>
</protein>
<evidence type="ECO:0000313" key="6">
    <source>
        <dbReference type="EMBL" id="OHT16701.1"/>
    </source>
</evidence>
<comment type="caution">
    <text evidence="6">The sequence shown here is derived from an EMBL/GenBank/DDBJ whole genome shotgun (WGS) entry which is preliminary data.</text>
</comment>
<keyword evidence="3 5" id="KW-1133">Transmembrane helix</keyword>
<evidence type="ECO:0000256" key="4">
    <source>
        <dbReference type="ARBA" id="ARBA00023136"/>
    </source>
</evidence>
<reference evidence="6" key="1">
    <citation type="submission" date="2016-10" db="EMBL/GenBank/DDBJ databases">
        <authorList>
            <person name="Benchimol M."/>
            <person name="Almeida L.G."/>
            <person name="Vasconcelos A.T."/>
            <person name="Perreira-Neves A."/>
            <person name="Rosa I.A."/>
            <person name="Tasca T."/>
            <person name="Bogo M.R."/>
            <person name="de Souza W."/>
        </authorList>
    </citation>
    <scope>NUCLEOTIDE SEQUENCE [LARGE SCALE GENOMIC DNA]</scope>
    <source>
        <strain evidence="6">K</strain>
    </source>
</reference>
<dbReference type="Gene3D" id="1.20.1280.290">
    <property type="match status" value="2"/>
</dbReference>
<dbReference type="EMBL" id="MLAK01000078">
    <property type="protein sequence ID" value="OHT16701.1"/>
    <property type="molecule type" value="Genomic_DNA"/>
</dbReference>
<evidence type="ECO:0000256" key="2">
    <source>
        <dbReference type="ARBA" id="ARBA00022692"/>
    </source>
</evidence>
<dbReference type="InterPro" id="IPR051415">
    <property type="entry name" value="LAAT-1"/>
</dbReference>
<dbReference type="Pfam" id="PF04193">
    <property type="entry name" value="PQ-loop"/>
    <property type="match status" value="2"/>
</dbReference>
<dbReference type="GeneID" id="94831648"/>
<gene>
    <name evidence="6" type="ORF">TRFO_12952</name>
</gene>
<dbReference type="PANTHER" id="PTHR16201:SF34">
    <property type="entry name" value="LYSOSOMAL AMINO ACID TRANSPORTER 1"/>
    <property type="match status" value="1"/>
</dbReference>
<organism evidence="6 7">
    <name type="scientific">Tritrichomonas foetus</name>
    <dbReference type="NCBI Taxonomy" id="1144522"/>
    <lineage>
        <taxon>Eukaryota</taxon>
        <taxon>Metamonada</taxon>
        <taxon>Parabasalia</taxon>
        <taxon>Tritrichomonadida</taxon>
        <taxon>Tritrichomonadidae</taxon>
        <taxon>Tritrichomonas</taxon>
    </lineage>
</organism>
<feature type="transmembrane region" description="Helical" evidence="5">
    <location>
        <begin position="204"/>
        <end position="221"/>
    </location>
</feature>
<dbReference type="InterPro" id="IPR006603">
    <property type="entry name" value="PQ-loop_rpt"/>
</dbReference>
<dbReference type="FunFam" id="1.20.1280.290:FF:000012">
    <property type="entry name" value="Vacuolar membrane PQ loop repeat protein"/>
    <property type="match status" value="1"/>
</dbReference>
<keyword evidence="4 5" id="KW-0472">Membrane</keyword>
<dbReference type="RefSeq" id="XP_068369837.1">
    <property type="nucleotide sequence ID" value="XM_068496944.1"/>
</dbReference>
<accession>A0A1J4L452</accession>
<dbReference type="PANTHER" id="PTHR16201">
    <property type="entry name" value="SEVEN TRANSMEMBRANE PROTEIN 1-RELATED"/>
    <property type="match status" value="1"/>
</dbReference>
<dbReference type="OrthoDB" id="8048523at2759"/>
<sequence length="278" mass="31938">MPQCTGIYVQWIADIFGECISTKRDKASFILGNLSTIIWVYAQIPQIIMNFKSKTTDGLSFSFLCLLVCGDLCNLFGAYINGGLITQIITASWFVIVDCFCTFQYIYYVWIRQKYQDYKSQKQKNSNRYRNDNNYQTDDNVSIPSLPLLFAIGASKMSNDLYKPPHLYGMILGWMSCTSYMSSRFPQIIKNFQRKKTEGLSPKFFISAVLGNSTYAASIFVKNSSWNYIWSQFPWLLGSAGLLFFDFTVLIQFLVFGEDKHQHSGNYDTVTDIPSLYQ</sequence>
<feature type="transmembrane region" description="Helical" evidence="5">
    <location>
        <begin position="61"/>
        <end position="81"/>
    </location>
</feature>
<proteinExistence type="predicted"/>
<name>A0A1J4L452_9EUKA</name>
<keyword evidence="2 5" id="KW-0812">Transmembrane</keyword>
<dbReference type="AlphaFoldDB" id="A0A1J4L452"/>
<dbReference type="FunFam" id="1.20.1280.290:FF:000009">
    <property type="entry name" value="PQ loop repeat family protein"/>
    <property type="match status" value="1"/>
</dbReference>
<dbReference type="GO" id="GO:0098852">
    <property type="term" value="C:lytic vacuole membrane"/>
    <property type="evidence" value="ECO:0007669"/>
    <property type="project" value="UniProtKB-ARBA"/>
</dbReference>
<dbReference type="GO" id="GO:0015174">
    <property type="term" value="F:basic amino acid transmembrane transporter activity"/>
    <property type="evidence" value="ECO:0007669"/>
    <property type="project" value="TreeGrafter"/>
</dbReference>
<dbReference type="SMART" id="SM00679">
    <property type="entry name" value="CTNS"/>
    <property type="match status" value="2"/>
</dbReference>
<evidence type="ECO:0000256" key="1">
    <source>
        <dbReference type="ARBA" id="ARBA00004141"/>
    </source>
</evidence>
<comment type="subcellular location">
    <subcellularLocation>
        <location evidence="1">Membrane</location>
        <topology evidence="1">Multi-pass membrane protein</topology>
    </subcellularLocation>
</comment>
<evidence type="ECO:0000256" key="5">
    <source>
        <dbReference type="SAM" id="Phobius"/>
    </source>
</evidence>
<evidence type="ECO:0000313" key="7">
    <source>
        <dbReference type="Proteomes" id="UP000179807"/>
    </source>
</evidence>
<keyword evidence="7" id="KW-1185">Reference proteome</keyword>